<feature type="chain" id="PRO_5032285466" description="Lipoprotein" evidence="2">
    <location>
        <begin position="29"/>
        <end position="172"/>
    </location>
</feature>
<sequence length="172" mass="18710">MNLSFRPLPQLLLLSALSLLLSACPSHQQPANRGTPTPVISSGNTTPTSPSPANTKPVVPASGPQVSLPGNNSKQAFDRLADMRAKKDMKTKTRSKTQLTVARLLPQVKGKPLEEVRISYQINQQGNTMLLTARAYQVQQPDTFTERVTDITPQLAERIQAELDELAAGISR</sequence>
<evidence type="ECO:0000256" key="2">
    <source>
        <dbReference type="SAM" id="SignalP"/>
    </source>
</evidence>
<evidence type="ECO:0000313" key="3">
    <source>
        <dbReference type="EMBL" id="NLR76485.1"/>
    </source>
</evidence>
<feature type="compositionally biased region" description="Polar residues" evidence="1">
    <location>
        <begin position="64"/>
        <end position="75"/>
    </location>
</feature>
<proteinExistence type="predicted"/>
<evidence type="ECO:0000313" key="4">
    <source>
        <dbReference type="Proteomes" id="UP000587991"/>
    </source>
</evidence>
<evidence type="ECO:0008006" key="5">
    <source>
        <dbReference type="Google" id="ProtNLM"/>
    </source>
</evidence>
<keyword evidence="2" id="KW-0732">Signal</keyword>
<dbReference type="PROSITE" id="PS51257">
    <property type="entry name" value="PROKAR_LIPOPROTEIN"/>
    <property type="match status" value="1"/>
</dbReference>
<feature type="signal peptide" evidence="2">
    <location>
        <begin position="1"/>
        <end position="28"/>
    </location>
</feature>
<evidence type="ECO:0000256" key="1">
    <source>
        <dbReference type="SAM" id="MobiDB-lite"/>
    </source>
</evidence>
<dbReference type="AlphaFoldDB" id="A0A847SC51"/>
<feature type="compositionally biased region" description="Low complexity" evidence="1">
    <location>
        <begin position="41"/>
        <end position="57"/>
    </location>
</feature>
<accession>A0A847SC51</accession>
<gene>
    <name evidence="3" type="ORF">HF682_15060</name>
</gene>
<comment type="caution">
    <text evidence="3">The sequence shown here is derived from an EMBL/GenBank/DDBJ whole genome shotgun (WGS) entry which is preliminary data.</text>
</comment>
<feature type="compositionally biased region" description="Polar residues" evidence="1">
    <location>
        <begin position="26"/>
        <end position="40"/>
    </location>
</feature>
<name>A0A847SC51_9NEIS</name>
<organism evidence="3 4">
    <name type="scientific">Leeia aquatica</name>
    <dbReference type="NCBI Taxonomy" id="2725557"/>
    <lineage>
        <taxon>Bacteria</taxon>
        <taxon>Pseudomonadati</taxon>
        <taxon>Pseudomonadota</taxon>
        <taxon>Betaproteobacteria</taxon>
        <taxon>Neisseriales</taxon>
        <taxon>Leeiaceae</taxon>
        <taxon>Leeia</taxon>
    </lineage>
</organism>
<dbReference type="RefSeq" id="WP_168878162.1">
    <property type="nucleotide sequence ID" value="NZ_JABAIM010000004.1"/>
</dbReference>
<feature type="region of interest" description="Disordered" evidence="1">
    <location>
        <begin position="26"/>
        <end position="81"/>
    </location>
</feature>
<keyword evidence="4" id="KW-1185">Reference proteome</keyword>
<reference evidence="3 4" key="1">
    <citation type="submission" date="2020-04" db="EMBL/GenBank/DDBJ databases">
        <title>Draft genome of Leeia sp. IMCC25680.</title>
        <authorList>
            <person name="Song J."/>
            <person name="Cho J.-C."/>
        </authorList>
    </citation>
    <scope>NUCLEOTIDE SEQUENCE [LARGE SCALE GENOMIC DNA]</scope>
    <source>
        <strain evidence="3 4">IMCC25680</strain>
    </source>
</reference>
<protein>
    <recommendedName>
        <fullName evidence="5">Lipoprotein</fullName>
    </recommendedName>
</protein>
<dbReference type="Proteomes" id="UP000587991">
    <property type="component" value="Unassembled WGS sequence"/>
</dbReference>
<dbReference type="EMBL" id="JABAIM010000004">
    <property type="protein sequence ID" value="NLR76485.1"/>
    <property type="molecule type" value="Genomic_DNA"/>
</dbReference>